<accession>A0A410VJ38</accession>
<dbReference type="PROSITE" id="PS50893">
    <property type="entry name" value="ABC_TRANSPORTER_2"/>
    <property type="match status" value="1"/>
</dbReference>
<comment type="similarity">
    <text evidence="1">Belongs to the ABC transporter superfamily.</text>
</comment>
<dbReference type="Gene3D" id="3.40.50.300">
    <property type="entry name" value="P-loop containing nucleotide triphosphate hydrolases"/>
    <property type="match status" value="1"/>
</dbReference>
<evidence type="ECO:0000256" key="3">
    <source>
        <dbReference type="ARBA" id="ARBA00022741"/>
    </source>
</evidence>
<comment type="function">
    <text evidence="5">Involved in beta-(1--&gt;2)glucan export. Transmembrane domains (TMD) form a pore in the inner membrane and the ATP-binding domain (NBD) is responsible for energy generation.</text>
</comment>
<dbReference type="GO" id="GO:0005524">
    <property type="term" value="F:ATP binding"/>
    <property type="evidence" value="ECO:0007669"/>
    <property type="project" value="UniProtKB-KW"/>
</dbReference>
<dbReference type="EMBL" id="CP030058">
    <property type="protein sequence ID" value="QOZ64246.1"/>
    <property type="molecule type" value="Genomic_DNA"/>
</dbReference>
<sequence length="281" mass="30877">MQLVRAAESKRREVPTARSEDAAPSATGIDVRDVSKIFALGASEQTVALKPLSLTIRKGEFFSFIGPSGCGKTTLLRIIAGLTTPTTGGVFINGTQVTGPDSRIGMVFQKSTLLPWRTVLQNLLLPVEVTKSCSMQEARSRADRLLEMMGIAAFKNRSPDELSGGMQQRAAIARALITDPEILAMDEPFSALDEFTRERLNDELMGLQKSAQKTIIFVTHNISEAVFLSDRIGVMAPRPGRLDSIIEAQGFPAVRDASLRKKQEFFREVARARDAFDRLHL</sequence>
<dbReference type="InterPro" id="IPR003593">
    <property type="entry name" value="AAA+_ATPase"/>
</dbReference>
<dbReference type="Proteomes" id="UP000593880">
    <property type="component" value="Plasmid unnamed"/>
</dbReference>
<feature type="compositionally biased region" description="Basic and acidic residues" evidence="6">
    <location>
        <begin position="7"/>
        <end position="21"/>
    </location>
</feature>
<dbReference type="AlphaFoldDB" id="A0A410VJ38"/>
<keyword evidence="9" id="KW-0614">Plasmid</keyword>
<dbReference type="InterPro" id="IPR003439">
    <property type="entry name" value="ABC_transporter-like_ATP-bd"/>
</dbReference>
<evidence type="ECO:0000256" key="1">
    <source>
        <dbReference type="ARBA" id="ARBA00005417"/>
    </source>
</evidence>
<reference evidence="8" key="3">
    <citation type="submission" date="2022-12" db="EMBL/GenBank/DDBJ databases">
        <authorList>
            <person name="Sun Q."/>
            <person name="Zhou Y."/>
        </authorList>
    </citation>
    <scope>NUCLEOTIDE SEQUENCE</scope>
    <source>
        <strain evidence="8">CGMCC 1.15034</strain>
    </source>
</reference>
<feature type="region of interest" description="Disordered" evidence="6">
    <location>
        <begin position="1"/>
        <end position="25"/>
    </location>
</feature>
<evidence type="ECO:0000256" key="4">
    <source>
        <dbReference type="ARBA" id="ARBA00022840"/>
    </source>
</evidence>
<gene>
    <name evidence="8" type="ORF">GCM10010987_45220</name>
    <name evidence="9" type="ORF">XH86_36130</name>
</gene>
<evidence type="ECO:0000256" key="6">
    <source>
        <dbReference type="SAM" id="MobiDB-lite"/>
    </source>
</evidence>
<protein>
    <submittedName>
        <fullName evidence="8">ABC transporter ATP-binding protein</fullName>
    </submittedName>
</protein>
<evidence type="ECO:0000313" key="8">
    <source>
        <dbReference type="EMBL" id="GGI27602.1"/>
    </source>
</evidence>
<dbReference type="EMBL" id="BMHC01000010">
    <property type="protein sequence ID" value="GGI27602.1"/>
    <property type="molecule type" value="Genomic_DNA"/>
</dbReference>
<dbReference type="InterPro" id="IPR017871">
    <property type="entry name" value="ABC_transporter-like_CS"/>
</dbReference>
<dbReference type="Pfam" id="PF00005">
    <property type="entry name" value="ABC_tran"/>
    <property type="match status" value="1"/>
</dbReference>
<evidence type="ECO:0000259" key="7">
    <source>
        <dbReference type="PROSITE" id="PS50893"/>
    </source>
</evidence>
<dbReference type="OrthoDB" id="9807242at2"/>
<keyword evidence="4 8" id="KW-0067">ATP-binding</keyword>
<dbReference type="SMART" id="SM00382">
    <property type="entry name" value="AAA"/>
    <property type="match status" value="1"/>
</dbReference>
<dbReference type="InterPro" id="IPR050166">
    <property type="entry name" value="ABC_transporter_ATP-bind"/>
</dbReference>
<dbReference type="PANTHER" id="PTHR42788:SF13">
    <property type="entry name" value="ALIPHATIC SULFONATES IMPORT ATP-BINDING PROTEIN SSUB"/>
    <property type="match status" value="1"/>
</dbReference>
<dbReference type="SUPFAM" id="SSF52540">
    <property type="entry name" value="P-loop containing nucleoside triphosphate hydrolases"/>
    <property type="match status" value="1"/>
</dbReference>
<evidence type="ECO:0000256" key="5">
    <source>
        <dbReference type="ARBA" id="ARBA00024722"/>
    </source>
</evidence>
<reference evidence="8" key="1">
    <citation type="journal article" date="2014" name="Int. J. Syst. Evol. Microbiol.">
        <title>Complete genome sequence of Corynebacterium casei LMG S-19264T (=DSM 44701T), isolated from a smear-ripened cheese.</title>
        <authorList>
            <consortium name="US DOE Joint Genome Institute (JGI-PGF)"/>
            <person name="Walter F."/>
            <person name="Albersmeier A."/>
            <person name="Kalinowski J."/>
            <person name="Ruckert C."/>
        </authorList>
    </citation>
    <scope>NUCLEOTIDE SEQUENCE</scope>
    <source>
        <strain evidence="8">CGMCC 1.15034</strain>
    </source>
</reference>
<keyword evidence="10" id="KW-1185">Reference proteome</keyword>
<evidence type="ECO:0000313" key="10">
    <source>
        <dbReference type="Proteomes" id="UP000593880"/>
    </source>
</evidence>
<reference evidence="9 10" key="2">
    <citation type="submission" date="2018-06" db="EMBL/GenBank/DDBJ databases">
        <title>Comparative genomics of rhizobia nodulating Arachis hypogaea in China.</title>
        <authorList>
            <person name="Li Y."/>
        </authorList>
    </citation>
    <scope>NUCLEOTIDE SEQUENCE [LARGE SCALE GENOMIC DNA]</scope>
    <source>
        <strain evidence="9 10">CCBAU 51658</strain>
        <plasmid evidence="9 10">unnamed</plasmid>
    </source>
</reference>
<evidence type="ECO:0000313" key="11">
    <source>
        <dbReference type="Proteomes" id="UP000625079"/>
    </source>
</evidence>
<dbReference type="GO" id="GO:0016887">
    <property type="term" value="F:ATP hydrolysis activity"/>
    <property type="evidence" value="ECO:0007669"/>
    <property type="project" value="InterPro"/>
</dbReference>
<dbReference type="RefSeq" id="WP_128929661.1">
    <property type="nucleotide sequence ID" value="NZ_CP030058.1"/>
</dbReference>
<name>A0A410VJ38_9BRAD</name>
<dbReference type="Proteomes" id="UP000625079">
    <property type="component" value="Unassembled WGS sequence"/>
</dbReference>
<keyword evidence="2" id="KW-0813">Transport</keyword>
<dbReference type="InterPro" id="IPR027417">
    <property type="entry name" value="P-loop_NTPase"/>
</dbReference>
<dbReference type="CDD" id="cd03293">
    <property type="entry name" value="ABC_NrtD_SsuB_transporters"/>
    <property type="match status" value="1"/>
</dbReference>
<feature type="domain" description="ABC transporter" evidence="7">
    <location>
        <begin position="29"/>
        <end position="258"/>
    </location>
</feature>
<dbReference type="PROSITE" id="PS00211">
    <property type="entry name" value="ABC_TRANSPORTER_1"/>
    <property type="match status" value="1"/>
</dbReference>
<organism evidence="8 11">
    <name type="scientific">Bradyrhizobium guangdongense</name>
    <dbReference type="NCBI Taxonomy" id="1325090"/>
    <lineage>
        <taxon>Bacteria</taxon>
        <taxon>Pseudomonadati</taxon>
        <taxon>Pseudomonadota</taxon>
        <taxon>Alphaproteobacteria</taxon>
        <taxon>Hyphomicrobiales</taxon>
        <taxon>Nitrobacteraceae</taxon>
        <taxon>Bradyrhizobium</taxon>
    </lineage>
</organism>
<keyword evidence="3" id="KW-0547">Nucleotide-binding</keyword>
<proteinExistence type="inferred from homology"/>
<dbReference type="PANTHER" id="PTHR42788">
    <property type="entry name" value="TAURINE IMPORT ATP-BINDING PROTEIN-RELATED"/>
    <property type="match status" value="1"/>
</dbReference>
<evidence type="ECO:0000256" key="2">
    <source>
        <dbReference type="ARBA" id="ARBA00022448"/>
    </source>
</evidence>
<geneLocation type="plasmid" evidence="9 10">
    <name>unnamed</name>
</geneLocation>
<evidence type="ECO:0000313" key="9">
    <source>
        <dbReference type="EMBL" id="QOZ64246.1"/>
    </source>
</evidence>